<sequence>MPHLPDRRHRCSIHLVGNDGGGGLEWAAFQRIEQEESQHHESQGFSYHYGTQNVGPLLVSAATRVIVLVPNLSPE</sequence>
<reference evidence="1" key="2">
    <citation type="submission" date="2018-04" db="EMBL/GenBank/DDBJ databases">
        <title>OnivRS2 (Oryza nivara Reference Sequence Version 2).</title>
        <authorList>
            <person name="Zhang J."/>
            <person name="Kudrna D."/>
            <person name="Lee S."/>
            <person name="Talag J."/>
            <person name="Rajasekar S."/>
            <person name="Welchert J."/>
            <person name="Hsing Y.-I."/>
            <person name="Wing R.A."/>
        </authorList>
    </citation>
    <scope>NUCLEOTIDE SEQUENCE [LARGE SCALE GENOMIC DNA]</scope>
    <source>
        <strain evidence="1">SL10</strain>
    </source>
</reference>
<dbReference type="Gramene" id="ONIVA08G01710.1">
    <property type="protein sequence ID" value="ONIVA08G01710.1"/>
    <property type="gene ID" value="ONIVA08G01710"/>
</dbReference>
<keyword evidence="2" id="KW-1185">Reference proteome</keyword>
<organism evidence="1">
    <name type="scientific">Oryza nivara</name>
    <name type="common">Indian wild rice</name>
    <name type="synonym">Oryza sativa f. spontanea</name>
    <dbReference type="NCBI Taxonomy" id="4536"/>
    <lineage>
        <taxon>Eukaryota</taxon>
        <taxon>Viridiplantae</taxon>
        <taxon>Streptophyta</taxon>
        <taxon>Embryophyta</taxon>
        <taxon>Tracheophyta</taxon>
        <taxon>Spermatophyta</taxon>
        <taxon>Magnoliopsida</taxon>
        <taxon>Liliopsida</taxon>
        <taxon>Poales</taxon>
        <taxon>Poaceae</taxon>
        <taxon>BOP clade</taxon>
        <taxon>Oryzoideae</taxon>
        <taxon>Oryzeae</taxon>
        <taxon>Oryzinae</taxon>
        <taxon>Oryza</taxon>
    </lineage>
</organism>
<evidence type="ECO:0000313" key="2">
    <source>
        <dbReference type="Proteomes" id="UP000006591"/>
    </source>
</evidence>
<dbReference type="AlphaFoldDB" id="A0A0E0I6U0"/>
<accession>A0A0E0I6U0</accession>
<reference evidence="1" key="1">
    <citation type="submission" date="2015-04" db="UniProtKB">
        <authorList>
            <consortium name="EnsemblPlants"/>
        </authorList>
    </citation>
    <scope>IDENTIFICATION</scope>
    <source>
        <strain evidence="1">SL10</strain>
    </source>
</reference>
<proteinExistence type="predicted"/>
<dbReference type="EnsemblPlants" id="ONIVA08G01710.1">
    <property type="protein sequence ID" value="ONIVA08G01710.1"/>
    <property type="gene ID" value="ONIVA08G01710"/>
</dbReference>
<evidence type="ECO:0000313" key="1">
    <source>
        <dbReference type="EnsemblPlants" id="ONIVA08G01710.1"/>
    </source>
</evidence>
<name>A0A0E0I6U0_ORYNI</name>
<dbReference type="HOGENOM" id="CLU_2675320_0_0_1"/>
<protein>
    <submittedName>
        <fullName evidence="1">Uncharacterized protein</fullName>
    </submittedName>
</protein>
<dbReference type="Proteomes" id="UP000006591">
    <property type="component" value="Chromosome 8"/>
</dbReference>